<dbReference type="PROSITE" id="PS00170">
    <property type="entry name" value="CSA_PPIASE_1"/>
    <property type="match status" value="1"/>
</dbReference>
<dbReference type="Pfam" id="PF00160">
    <property type="entry name" value="Pro_isomerase"/>
    <property type="match status" value="1"/>
</dbReference>
<feature type="domain" description="THAP-type" evidence="13">
    <location>
        <begin position="1"/>
        <end position="79"/>
    </location>
</feature>
<dbReference type="GO" id="GO:0008270">
    <property type="term" value="F:zinc ion binding"/>
    <property type="evidence" value="ECO:0007669"/>
    <property type="project" value="UniProtKB-KW"/>
</dbReference>
<evidence type="ECO:0000259" key="13">
    <source>
        <dbReference type="PROSITE" id="PS50950"/>
    </source>
</evidence>
<evidence type="ECO:0000256" key="6">
    <source>
        <dbReference type="ARBA" id="ARBA00022833"/>
    </source>
</evidence>
<comment type="caution">
    <text evidence="14">The sequence shown here is derived from an EMBL/GenBank/DDBJ whole genome shotgun (WGS) entry which is preliminary data.</text>
</comment>
<dbReference type="Gene3D" id="2.40.100.10">
    <property type="entry name" value="Cyclophilin-like"/>
    <property type="match status" value="1"/>
</dbReference>
<keyword evidence="8 10" id="KW-0238">DNA-binding</keyword>
<proteinExistence type="predicted"/>
<dbReference type="InterPro" id="IPR027805">
    <property type="entry name" value="Transposase_HTH_dom"/>
</dbReference>
<dbReference type="CDD" id="cd01926">
    <property type="entry name" value="cyclophilin_ABH_like"/>
    <property type="match status" value="1"/>
</dbReference>
<evidence type="ECO:0000256" key="3">
    <source>
        <dbReference type="ARBA" id="ARBA00013194"/>
    </source>
</evidence>
<dbReference type="PRINTS" id="PR00153">
    <property type="entry name" value="CSAPPISMRASE"/>
</dbReference>
<evidence type="ECO:0000259" key="12">
    <source>
        <dbReference type="PROSITE" id="PS50072"/>
    </source>
</evidence>
<evidence type="ECO:0000256" key="8">
    <source>
        <dbReference type="ARBA" id="ARBA00023125"/>
    </source>
</evidence>
<comment type="function">
    <text evidence="2">PPIases accelerate the folding of proteins. It catalyzes the cis-trans isomerization of proline imidic peptide bonds in oligopeptides.</text>
</comment>
<dbReference type="AlphaFoldDB" id="A0A922MCH3"/>
<evidence type="ECO:0000256" key="4">
    <source>
        <dbReference type="ARBA" id="ARBA00022723"/>
    </source>
</evidence>
<keyword evidence="9" id="KW-0413">Isomerase</keyword>
<dbReference type="FunFam" id="2.40.100.10:FF:000013">
    <property type="entry name" value="Peptidyl-prolyl cis-trans isomerase"/>
    <property type="match status" value="1"/>
</dbReference>
<dbReference type="GO" id="GO:0016018">
    <property type="term" value="F:cyclosporin A binding"/>
    <property type="evidence" value="ECO:0007669"/>
    <property type="project" value="TreeGrafter"/>
</dbReference>
<sequence length="527" mass="60318">MPRCCAYNCENIGIHRFPKDKKCLQSWIKAIRRNNWKPTSTSSLCAKHFKPSDYYEESKYTGIKLEKKLLKKGAIPSIFSFSKCEEQSKSKRSLRYEARCAKKELLGLSELKLDRTPDAPDVGANIVIESVEPQTEIISDDVSNIVEYAEKQTQINIDYIYGSVWRSQHDVIKFYTGFESYGKLLLVYSTLHQMVPHINYYRYTVLSLSYLDQFFMTLKKLRQNKTSFELSRFFNISTATVSNIFITWVNFMYQTWNTLDIWLNKDLIHFYMPDSFKRYDESTRVHNDSELFGRTIRVNIAAPQRIKEGSTRPVWSEDSWLQKYAGETLPVSKDGNTKENENKEEGTKENTDNSSAPAKSIEKRNPQVYFDISVGKQSLGRIIMMLRADIVPKTAENFRALCTHEKGFGYQGSCFHRIIPDFMCQGGDFTNHNGTGGKSIYGRKFDDENFTLRHTGPGILSMANSGPNTNGSQFFLCTTKTDWLDGKHVVFGHVISGLDVVKKMEKYGSMTGAVSSKITISNCGELQ</sequence>
<organism evidence="14 15">
    <name type="scientific">Spodoptera exigua</name>
    <name type="common">Beet armyworm</name>
    <name type="synonym">Noctua fulgens</name>
    <dbReference type="NCBI Taxonomy" id="7107"/>
    <lineage>
        <taxon>Eukaryota</taxon>
        <taxon>Metazoa</taxon>
        <taxon>Ecdysozoa</taxon>
        <taxon>Arthropoda</taxon>
        <taxon>Hexapoda</taxon>
        <taxon>Insecta</taxon>
        <taxon>Pterygota</taxon>
        <taxon>Neoptera</taxon>
        <taxon>Endopterygota</taxon>
        <taxon>Lepidoptera</taxon>
        <taxon>Glossata</taxon>
        <taxon>Ditrysia</taxon>
        <taxon>Noctuoidea</taxon>
        <taxon>Noctuidae</taxon>
        <taxon>Amphipyrinae</taxon>
        <taxon>Spodoptera</taxon>
    </lineage>
</organism>
<dbReference type="PROSITE" id="PS50950">
    <property type="entry name" value="ZF_THAP"/>
    <property type="match status" value="1"/>
</dbReference>
<evidence type="ECO:0000256" key="1">
    <source>
        <dbReference type="ARBA" id="ARBA00000971"/>
    </source>
</evidence>
<feature type="domain" description="PPIase cyclophilin-type" evidence="12">
    <location>
        <begin position="369"/>
        <end position="525"/>
    </location>
</feature>
<evidence type="ECO:0000256" key="2">
    <source>
        <dbReference type="ARBA" id="ARBA00002388"/>
    </source>
</evidence>
<keyword evidence="6" id="KW-0862">Zinc</keyword>
<dbReference type="SUPFAM" id="SSF57716">
    <property type="entry name" value="Glucocorticoid receptor-like (DNA-binding domain)"/>
    <property type="match status" value="1"/>
</dbReference>
<evidence type="ECO:0000256" key="9">
    <source>
        <dbReference type="ARBA" id="ARBA00023235"/>
    </source>
</evidence>
<evidence type="ECO:0000256" key="11">
    <source>
        <dbReference type="SAM" id="MobiDB-lite"/>
    </source>
</evidence>
<dbReference type="EC" id="5.2.1.8" evidence="3"/>
<evidence type="ECO:0000256" key="10">
    <source>
        <dbReference type="PROSITE-ProRule" id="PRU00309"/>
    </source>
</evidence>
<dbReference type="InterPro" id="IPR029000">
    <property type="entry name" value="Cyclophilin-like_dom_sf"/>
</dbReference>
<dbReference type="GO" id="GO:0005739">
    <property type="term" value="C:mitochondrion"/>
    <property type="evidence" value="ECO:0007669"/>
    <property type="project" value="TreeGrafter"/>
</dbReference>
<evidence type="ECO:0000256" key="5">
    <source>
        <dbReference type="ARBA" id="ARBA00022771"/>
    </source>
</evidence>
<gene>
    <name evidence="14" type="ORF">HF086_015156</name>
</gene>
<dbReference type="GO" id="GO:0003755">
    <property type="term" value="F:peptidyl-prolyl cis-trans isomerase activity"/>
    <property type="evidence" value="ECO:0007669"/>
    <property type="project" value="UniProtKB-KW"/>
</dbReference>
<keyword evidence="4" id="KW-0479">Metal-binding</keyword>
<evidence type="ECO:0000313" key="14">
    <source>
        <dbReference type="EMBL" id="KAH9633952.1"/>
    </source>
</evidence>
<keyword evidence="5 10" id="KW-0863">Zinc-finger</keyword>
<evidence type="ECO:0000313" key="15">
    <source>
        <dbReference type="Proteomes" id="UP000814243"/>
    </source>
</evidence>
<dbReference type="Pfam" id="PF05485">
    <property type="entry name" value="THAP"/>
    <property type="match status" value="1"/>
</dbReference>
<feature type="compositionally biased region" description="Basic and acidic residues" evidence="11">
    <location>
        <begin position="335"/>
        <end position="351"/>
    </location>
</feature>
<accession>A0A922MCH3</accession>
<protein>
    <recommendedName>
        <fullName evidence="3">peptidylprolyl isomerase</fullName>
        <ecNumber evidence="3">5.2.1.8</ecNumber>
    </recommendedName>
</protein>
<dbReference type="SMART" id="SM00692">
    <property type="entry name" value="DM3"/>
    <property type="match status" value="1"/>
</dbReference>
<dbReference type="GO" id="GO:0003677">
    <property type="term" value="F:DNA binding"/>
    <property type="evidence" value="ECO:0007669"/>
    <property type="project" value="UniProtKB-UniRule"/>
</dbReference>
<evidence type="ECO:0000256" key="7">
    <source>
        <dbReference type="ARBA" id="ARBA00023110"/>
    </source>
</evidence>
<comment type="catalytic activity">
    <reaction evidence="1">
        <text>[protein]-peptidylproline (omega=180) = [protein]-peptidylproline (omega=0)</text>
        <dbReference type="Rhea" id="RHEA:16237"/>
        <dbReference type="Rhea" id="RHEA-COMP:10747"/>
        <dbReference type="Rhea" id="RHEA-COMP:10748"/>
        <dbReference type="ChEBI" id="CHEBI:83833"/>
        <dbReference type="ChEBI" id="CHEBI:83834"/>
        <dbReference type="EC" id="5.2.1.8"/>
    </reaction>
</comment>
<keyword evidence="7" id="KW-0697">Rotamase</keyword>
<dbReference type="InterPro" id="IPR006612">
    <property type="entry name" value="THAP_Znf"/>
</dbReference>
<reference evidence="14" key="1">
    <citation type="journal article" date="2021" name="G3 (Bethesda)">
        <title>Genome and transcriptome analysis of the beet armyworm Spodoptera exigua reveals targets for pest control. .</title>
        <authorList>
            <person name="Simon S."/>
            <person name="Breeschoten T."/>
            <person name="Jansen H.J."/>
            <person name="Dirks R.P."/>
            <person name="Schranz M.E."/>
            <person name="Ros V.I.D."/>
        </authorList>
    </citation>
    <scope>NUCLEOTIDE SEQUENCE</scope>
    <source>
        <strain evidence="14">TB_SE_WUR_2020</strain>
    </source>
</reference>
<dbReference type="PANTHER" id="PTHR11071:SF561">
    <property type="entry name" value="PEPTIDYL-PROLYL CIS-TRANS ISOMERASE D-RELATED"/>
    <property type="match status" value="1"/>
</dbReference>
<feature type="region of interest" description="Disordered" evidence="11">
    <location>
        <begin position="330"/>
        <end position="362"/>
    </location>
</feature>
<dbReference type="GO" id="GO:0006457">
    <property type="term" value="P:protein folding"/>
    <property type="evidence" value="ECO:0007669"/>
    <property type="project" value="InterPro"/>
</dbReference>
<dbReference type="Proteomes" id="UP000814243">
    <property type="component" value="Unassembled WGS sequence"/>
</dbReference>
<name>A0A922MCH3_SPOEX</name>
<dbReference type="InterPro" id="IPR020892">
    <property type="entry name" value="Cyclophilin-type_PPIase_CS"/>
</dbReference>
<dbReference type="SUPFAM" id="SSF50891">
    <property type="entry name" value="Cyclophilin-like"/>
    <property type="match status" value="1"/>
</dbReference>
<dbReference type="InterPro" id="IPR038441">
    <property type="entry name" value="THAP_Znf_sf"/>
</dbReference>
<dbReference type="Pfam" id="PF13613">
    <property type="entry name" value="HTH_Tnp_4"/>
    <property type="match status" value="1"/>
</dbReference>
<dbReference type="SMART" id="SM00980">
    <property type="entry name" value="THAP"/>
    <property type="match status" value="1"/>
</dbReference>
<dbReference type="Gene3D" id="6.20.210.20">
    <property type="entry name" value="THAP domain"/>
    <property type="match status" value="1"/>
</dbReference>
<dbReference type="InterPro" id="IPR002130">
    <property type="entry name" value="Cyclophilin-type_PPIase_dom"/>
</dbReference>
<dbReference type="EMBL" id="JACEFF010000625">
    <property type="protein sequence ID" value="KAH9633952.1"/>
    <property type="molecule type" value="Genomic_DNA"/>
</dbReference>
<dbReference type="PANTHER" id="PTHR11071">
    <property type="entry name" value="PEPTIDYL-PROLYL CIS-TRANS ISOMERASE"/>
    <property type="match status" value="1"/>
</dbReference>
<dbReference type="PROSITE" id="PS50072">
    <property type="entry name" value="CSA_PPIASE_2"/>
    <property type="match status" value="1"/>
</dbReference>